<dbReference type="InterPro" id="IPR036397">
    <property type="entry name" value="RNaseH_sf"/>
</dbReference>
<dbReference type="InterPro" id="IPR002156">
    <property type="entry name" value="RNaseH_domain"/>
</dbReference>
<dbReference type="GO" id="GO:0003676">
    <property type="term" value="F:nucleic acid binding"/>
    <property type="evidence" value="ECO:0007669"/>
    <property type="project" value="InterPro"/>
</dbReference>
<reference evidence="2" key="1">
    <citation type="submission" date="2016-09" db="EMBL/GenBank/DDBJ databases">
        <authorList>
            <person name="Capua I."/>
            <person name="De Benedictis P."/>
            <person name="Joannis T."/>
            <person name="Lombin L.H."/>
            <person name="Cattoli G."/>
        </authorList>
    </citation>
    <scope>NUCLEOTIDE SEQUENCE</scope>
</reference>
<accession>A0A1E1XT66</accession>
<dbReference type="SUPFAM" id="SSF53098">
    <property type="entry name" value="Ribonuclease H-like"/>
    <property type="match status" value="1"/>
</dbReference>
<proteinExistence type="evidence at transcript level"/>
<dbReference type="EMBL" id="GFAA01000972">
    <property type="protein sequence ID" value="JAU02463.1"/>
    <property type="molecule type" value="mRNA"/>
</dbReference>
<dbReference type="AlphaFoldDB" id="A0A1E1XT66"/>
<reference evidence="2" key="2">
    <citation type="journal article" date="2017" name="Front. Cell. Infect. Microbiol.">
        <title>Analysis of the Salivary Gland Transcriptome of Unfed and Partially Fed Amblyomma sculptum Ticks and Descriptive Proteome of the Saliva.</title>
        <authorList>
            <person name="Esteves E."/>
            <person name="Maruyama S.R."/>
            <person name="Kawahara R."/>
            <person name="Fujita A."/>
            <person name="Martins L.A."/>
            <person name="Righi A.A."/>
            <person name="Costa F.B."/>
            <person name="Palmisano G."/>
            <person name="Labruna M.B."/>
            <person name="Sa-Nunes A."/>
            <person name="Ribeiro J.M.C."/>
            <person name="Fogaca A.C."/>
        </authorList>
    </citation>
    <scope>NUCLEOTIDE SEQUENCE</scope>
</reference>
<dbReference type="Pfam" id="PF00075">
    <property type="entry name" value="RNase_H"/>
    <property type="match status" value="1"/>
</dbReference>
<organism evidence="2">
    <name type="scientific">Amblyomma sculptum</name>
    <name type="common">Tick</name>
    <dbReference type="NCBI Taxonomy" id="1581419"/>
    <lineage>
        <taxon>Eukaryota</taxon>
        <taxon>Metazoa</taxon>
        <taxon>Ecdysozoa</taxon>
        <taxon>Arthropoda</taxon>
        <taxon>Chelicerata</taxon>
        <taxon>Arachnida</taxon>
        <taxon>Acari</taxon>
        <taxon>Parasitiformes</taxon>
        <taxon>Ixodida</taxon>
        <taxon>Ixodoidea</taxon>
        <taxon>Ixodidae</taxon>
        <taxon>Amblyomminae</taxon>
        <taxon>Amblyomma</taxon>
    </lineage>
</organism>
<dbReference type="Gene3D" id="3.30.420.10">
    <property type="entry name" value="Ribonuclease H-like superfamily/Ribonuclease H"/>
    <property type="match status" value="1"/>
</dbReference>
<protein>
    <submittedName>
        <fullName evidence="2">Putative tick transposon</fullName>
    </submittedName>
</protein>
<feature type="domain" description="RNase H type-1" evidence="1">
    <location>
        <begin position="22"/>
        <end position="157"/>
    </location>
</feature>
<evidence type="ECO:0000259" key="1">
    <source>
        <dbReference type="PROSITE" id="PS50879"/>
    </source>
</evidence>
<evidence type="ECO:0000313" key="2">
    <source>
        <dbReference type="EMBL" id="JAU02463.1"/>
    </source>
</evidence>
<name>A0A1E1XT66_AMBSC</name>
<dbReference type="GO" id="GO:0004523">
    <property type="term" value="F:RNA-DNA hybrid ribonuclease activity"/>
    <property type="evidence" value="ECO:0007669"/>
    <property type="project" value="InterPro"/>
</dbReference>
<dbReference type="InterPro" id="IPR012337">
    <property type="entry name" value="RNaseH-like_sf"/>
</dbReference>
<sequence>MDPNLHRGRREARAEFIEKTYAPQATAVYTDASWRGGDTKIAVAAVVDSSLREMTSASLRGCTAAESEEVAVALAVAEGYRTGRSLTILTDSQTACRNYMNGRIGRHALRILLAASDRIKNQEEQNDKIPHKIVWVPGHTGVAGNQEADRIARGYITFRASDETAELAPAPREYSAILQNYRGRRMRYPPPHISLSREEAVTWRQLQTGSFPNLHMLNKMHPTIYTDKCPWCDEKPTLYHITWACQNIHVVPKIQNPSAEQWETLLSSDRCEDRQGLVQRAQRAAVASGALD</sequence>
<dbReference type="PROSITE" id="PS50879">
    <property type="entry name" value="RNASE_H_1"/>
    <property type="match status" value="1"/>
</dbReference>